<keyword evidence="2" id="KW-1185">Reference proteome</keyword>
<evidence type="ECO:0000313" key="2">
    <source>
        <dbReference type="Proteomes" id="UP000001520"/>
    </source>
</evidence>
<dbReference type="AlphaFoldDB" id="D3PEW7"/>
<dbReference type="KEGG" id="ddf:DEFDS_P137"/>
<accession>D3PEW7</accession>
<geneLocation type="plasmid" evidence="1 2">
    <name>megaplasmid pDF308</name>
</geneLocation>
<reference evidence="1 2" key="1">
    <citation type="journal article" date="2010" name="DNA Res.">
        <title>Bacterial lifestyle in a deep-sea hydrothermal vent chimney revealed by the genome sequence of the thermophilic bacterium Deferribacter desulfuricans SSM1.</title>
        <authorList>
            <person name="Takaki Y."/>
            <person name="Shimamura S."/>
            <person name="Nakagawa S."/>
            <person name="Fukuhara Y."/>
            <person name="Horikawa H."/>
            <person name="Ankai A."/>
            <person name="Harada T."/>
            <person name="Hosoyama A."/>
            <person name="Oguchi A."/>
            <person name="Fukui S."/>
            <person name="Fujita N."/>
            <person name="Takami H."/>
            <person name="Takai K."/>
        </authorList>
    </citation>
    <scope>NUCLEOTIDE SEQUENCE [LARGE SCALE GENOMIC DNA]</scope>
    <source>
        <strain evidence="2">DSM 14783 / JCM 11476 / NBRC 101012 / SSM1</strain>
        <plasmid evidence="2">Plasmid megaplasmid pDF308</plasmid>
    </source>
</reference>
<evidence type="ECO:0000313" key="1">
    <source>
        <dbReference type="EMBL" id="BAI81759.1"/>
    </source>
</evidence>
<gene>
    <name evidence="1" type="ordered locus">DEFDS_P137</name>
</gene>
<dbReference type="EMBL" id="AP011530">
    <property type="protein sequence ID" value="BAI81759.1"/>
    <property type="molecule type" value="Genomic_DNA"/>
</dbReference>
<protein>
    <submittedName>
        <fullName evidence="1">Uncharacterized protein</fullName>
    </submittedName>
</protein>
<proteinExistence type="predicted"/>
<dbReference type="HOGENOM" id="CLU_1692584_0_0_0"/>
<organism evidence="1 2">
    <name type="scientific">Deferribacter desulfuricans (strain DSM 14783 / JCM 11476 / NBRC 101012 / SSM1)</name>
    <dbReference type="NCBI Taxonomy" id="639282"/>
    <lineage>
        <taxon>Bacteria</taxon>
        <taxon>Pseudomonadati</taxon>
        <taxon>Deferribacterota</taxon>
        <taxon>Deferribacteres</taxon>
        <taxon>Deferribacterales</taxon>
        <taxon>Deferribacteraceae</taxon>
        <taxon>Deferribacter</taxon>
    </lineage>
</organism>
<dbReference type="RefSeq" id="WP_013008983.1">
    <property type="nucleotide sequence ID" value="NC_013940.1"/>
</dbReference>
<keyword evidence="1" id="KW-0614">Plasmid</keyword>
<name>D3PEW7_DEFDS</name>
<sequence>MQNLNNNLKQFVEHKKNIIKEIKKYFADLINNMGNSDITYIDNSDCFIINKGNLDKNLTLSPFRYDYRRQLKLLERFVISAINNPSQNSLHKIDYILSNLNKPDVDTIIIRTSNGSYNYDAKILLNIKDILEEIRNYLIDALESTASYNFNNLTL</sequence>
<dbReference type="Proteomes" id="UP000001520">
    <property type="component" value="Plasmid megaplasmid pDF308"/>
</dbReference>